<accession>A0ABW3VTR2</accession>
<dbReference type="Proteomes" id="UP001597229">
    <property type="component" value="Unassembled WGS sequence"/>
</dbReference>
<dbReference type="EMBL" id="JBHTLX010000004">
    <property type="protein sequence ID" value="MFD1246453.1"/>
    <property type="molecule type" value="Genomic_DNA"/>
</dbReference>
<protein>
    <submittedName>
        <fullName evidence="2">NTP transferase domain-containing protein</fullName>
    </submittedName>
</protein>
<proteinExistence type="predicted"/>
<dbReference type="CDD" id="cd04182">
    <property type="entry name" value="GT_2_like_f"/>
    <property type="match status" value="1"/>
</dbReference>
<evidence type="ECO:0000259" key="1">
    <source>
        <dbReference type="Pfam" id="PF12804"/>
    </source>
</evidence>
<evidence type="ECO:0000313" key="2">
    <source>
        <dbReference type="EMBL" id="MFD1246453.1"/>
    </source>
</evidence>
<dbReference type="InterPro" id="IPR025877">
    <property type="entry name" value="MobA-like_NTP_Trfase"/>
</dbReference>
<gene>
    <name evidence="2" type="ORF">ACFQ3F_01510</name>
</gene>
<dbReference type="PANTHER" id="PTHR43777">
    <property type="entry name" value="MOLYBDENUM COFACTOR CYTIDYLYLTRANSFERASE"/>
    <property type="match status" value="1"/>
</dbReference>
<dbReference type="Gene3D" id="3.90.550.10">
    <property type="entry name" value="Spore Coat Polysaccharide Biosynthesis Protein SpsA, Chain A"/>
    <property type="match status" value="1"/>
</dbReference>
<dbReference type="PANTHER" id="PTHR43777:SF1">
    <property type="entry name" value="MOLYBDENUM COFACTOR CYTIDYLYLTRANSFERASE"/>
    <property type="match status" value="1"/>
</dbReference>
<reference evidence="3" key="1">
    <citation type="journal article" date="2019" name="Int. J. Syst. Evol. Microbiol.">
        <title>The Global Catalogue of Microorganisms (GCM) 10K type strain sequencing project: providing services to taxonomists for standard genome sequencing and annotation.</title>
        <authorList>
            <consortium name="The Broad Institute Genomics Platform"/>
            <consortium name="The Broad Institute Genome Sequencing Center for Infectious Disease"/>
            <person name="Wu L."/>
            <person name="Ma J."/>
        </authorList>
    </citation>
    <scope>NUCLEOTIDE SEQUENCE [LARGE SCALE GENOMIC DNA]</scope>
    <source>
        <strain evidence="3">CCUG 52478</strain>
    </source>
</reference>
<keyword evidence="2" id="KW-0808">Transferase</keyword>
<dbReference type="SUPFAM" id="SSF53448">
    <property type="entry name" value="Nucleotide-diphospho-sugar transferases"/>
    <property type="match status" value="1"/>
</dbReference>
<dbReference type="InterPro" id="IPR029044">
    <property type="entry name" value="Nucleotide-diphossugar_trans"/>
</dbReference>
<dbReference type="GO" id="GO:0016740">
    <property type="term" value="F:transferase activity"/>
    <property type="evidence" value="ECO:0007669"/>
    <property type="project" value="UniProtKB-KW"/>
</dbReference>
<sequence length="183" mass="18258">MSVHGLLLAAGAGSRMGMPKALVRDDAGVSWLTRSVAVLRAGGCAAVTVVLGAAADEAAALLAGDDDVAVVRSADWASGMGASLAAGLTSLADVDADAALVHLVDLPDVTAEVVARVLAAGAPLARASYDGKPGHPVLLGREHWAGVIESAAGDQGARAYLASREVLLVECGDLATGVDVDRR</sequence>
<name>A0ABW3VTR2_9ACTN</name>
<keyword evidence="3" id="KW-1185">Reference proteome</keyword>
<evidence type="ECO:0000313" key="3">
    <source>
        <dbReference type="Proteomes" id="UP001597229"/>
    </source>
</evidence>
<comment type="caution">
    <text evidence="2">The sequence shown here is derived from an EMBL/GenBank/DDBJ whole genome shotgun (WGS) entry which is preliminary data.</text>
</comment>
<organism evidence="2 3">
    <name type="scientific">Nocardioides ginsengisoli</name>
    <dbReference type="NCBI Taxonomy" id="363868"/>
    <lineage>
        <taxon>Bacteria</taxon>
        <taxon>Bacillati</taxon>
        <taxon>Actinomycetota</taxon>
        <taxon>Actinomycetes</taxon>
        <taxon>Propionibacteriales</taxon>
        <taxon>Nocardioidaceae</taxon>
        <taxon>Nocardioides</taxon>
    </lineage>
</organism>
<dbReference type="Pfam" id="PF12804">
    <property type="entry name" value="NTP_transf_3"/>
    <property type="match status" value="1"/>
</dbReference>
<feature type="domain" description="MobA-like NTP transferase" evidence="1">
    <location>
        <begin position="5"/>
        <end position="163"/>
    </location>
</feature>
<dbReference type="RefSeq" id="WP_367920149.1">
    <property type="nucleotide sequence ID" value="NZ_BAABAC010000025.1"/>
</dbReference>